<dbReference type="GO" id="GO:0005925">
    <property type="term" value="C:focal adhesion"/>
    <property type="evidence" value="ECO:0007669"/>
    <property type="project" value="TreeGrafter"/>
</dbReference>
<dbReference type="CDD" id="cd09498">
    <property type="entry name" value="SAM_caskin1_2_repeat2"/>
    <property type="match status" value="1"/>
</dbReference>
<dbReference type="Pfam" id="PF00536">
    <property type="entry name" value="SAM_1"/>
    <property type="match status" value="2"/>
</dbReference>
<dbReference type="FunFam" id="1.10.150.50:FF:000071">
    <property type="entry name" value="Caskin, isoform D"/>
    <property type="match status" value="1"/>
</dbReference>
<feature type="domain" description="SAM" evidence="2">
    <location>
        <begin position="413"/>
        <end position="470"/>
    </location>
</feature>
<dbReference type="GO" id="GO:0019903">
    <property type="term" value="F:protein phosphatase binding"/>
    <property type="evidence" value="ECO:0007669"/>
    <property type="project" value="TreeGrafter"/>
</dbReference>
<name>A0A2A2J7X0_9BILA</name>
<feature type="compositionally biased region" description="Polar residues" evidence="1">
    <location>
        <begin position="121"/>
        <end position="136"/>
    </location>
</feature>
<evidence type="ECO:0000313" key="4">
    <source>
        <dbReference type="Proteomes" id="UP000218231"/>
    </source>
</evidence>
<feature type="region of interest" description="Disordered" evidence="1">
    <location>
        <begin position="189"/>
        <end position="242"/>
    </location>
</feature>
<dbReference type="EMBL" id="LIAE01010630">
    <property type="protein sequence ID" value="PAV57711.1"/>
    <property type="molecule type" value="Genomic_DNA"/>
</dbReference>
<dbReference type="PANTHER" id="PTHR24155">
    <property type="entry name" value="OSTEOCLAST-STIMULATING FACTOR 1"/>
    <property type="match status" value="1"/>
</dbReference>
<feature type="compositionally biased region" description="Polar residues" evidence="1">
    <location>
        <begin position="269"/>
        <end position="280"/>
    </location>
</feature>
<dbReference type="InterPro" id="IPR013761">
    <property type="entry name" value="SAM/pointed_sf"/>
</dbReference>
<reference evidence="3 4" key="1">
    <citation type="journal article" date="2017" name="Curr. Biol.">
        <title>Genome architecture and evolution of a unichromosomal asexual nematode.</title>
        <authorList>
            <person name="Fradin H."/>
            <person name="Zegar C."/>
            <person name="Gutwein M."/>
            <person name="Lucas J."/>
            <person name="Kovtun M."/>
            <person name="Corcoran D."/>
            <person name="Baugh L.R."/>
            <person name="Kiontke K."/>
            <person name="Gunsalus K."/>
            <person name="Fitch D.H."/>
            <person name="Piano F."/>
        </authorList>
    </citation>
    <scope>NUCLEOTIDE SEQUENCE [LARGE SCALE GENOMIC DNA]</scope>
    <source>
        <strain evidence="3">PF1309</strain>
    </source>
</reference>
<feature type="region of interest" description="Disordered" evidence="1">
    <location>
        <begin position="258"/>
        <end position="296"/>
    </location>
</feature>
<dbReference type="Proteomes" id="UP000218231">
    <property type="component" value="Unassembled WGS sequence"/>
</dbReference>
<dbReference type="GO" id="GO:0030424">
    <property type="term" value="C:axon"/>
    <property type="evidence" value="ECO:0007669"/>
    <property type="project" value="TreeGrafter"/>
</dbReference>
<feature type="domain" description="SAM" evidence="2">
    <location>
        <begin position="336"/>
        <end position="399"/>
    </location>
</feature>
<dbReference type="GO" id="GO:0035591">
    <property type="term" value="F:signaling adaptor activity"/>
    <property type="evidence" value="ECO:0007669"/>
    <property type="project" value="TreeGrafter"/>
</dbReference>
<feature type="compositionally biased region" description="Low complexity" evidence="1">
    <location>
        <begin position="258"/>
        <end position="267"/>
    </location>
</feature>
<feature type="compositionally biased region" description="Polar residues" evidence="1">
    <location>
        <begin position="218"/>
        <end position="229"/>
    </location>
</feature>
<feature type="region of interest" description="Disordered" evidence="1">
    <location>
        <begin position="505"/>
        <end position="554"/>
    </location>
</feature>
<dbReference type="InterPro" id="IPR001660">
    <property type="entry name" value="SAM"/>
</dbReference>
<dbReference type="AlphaFoldDB" id="A0A2A2J7X0"/>
<dbReference type="PANTHER" id="PTHR24155:SF11">
    <property type="entry name" value="CASKIN, ISOFORM B"/>
    <property type="match status" value="1"/>
</dbReference>
<feature type="compositionally biased region" description="Polar residues" evidence="1">
    <location>
        <begin position="737"/>
        <end position="759"/>
    </location>
</feature>
<evidence type="ECO:0000259" key="2">
    <source>
        <dbReference type="PROSITE" id="PS50105"/>
    </source>
</evidence>
<dbReference type="SMART" id="SM00454">
    <property type="entry name" value="SAM"/>
    <property type="match status" value="2"/>
</dbReference>
<accession>A0A2A2J7X0</accession>
<dbReference type="Gene3D" id="1.10.150.50">
    <property type="entry name" value="Transcription Factor, Ets-1"/>
    <property type="match status" value="2"/>
</dbReference>
<proteinExistence type="predicted"/>
<feature type="region of interest" description="Disordered" evidence="1">
    <location>
        <begin position="713"/>
        <end position="772"/>
    </location>
</feature>
<comment type="caution">
    <text evidence="3">The sequence shown here is derived from an EMBL/GenBank/DDBJ whole genome shotgun (WGS) entry which is preliminary data.</text>
</comment>
<protein>
    <recommendedName>
        <fullName evidence="2">SAM domain-containing protein</fullName>
    </recommendedName>
</protein>
<keyword evidence="4" id="KW-1185">Reference proteome</keyword>
<feature type="region of interest" description="Disordered" evidence="1">
    <location>
        <begin position="121"/>
        <end position="146"/>
    </location>
</feature>
<evidence type="ECO:0000313" key="3">
    <source>
        <dbReference type="EMBL" id="PAV57711.1"/>
    </source>
</evidence>
<feature type="region of interest" description="Disordered" evidence="1">
    <location>
        <begin position="1"/>
        <end position="31"/>
    </location>
</feature>
<dbReference type="InterPro" id="IPR035498">
    <property type="entry name" value="Caskin1/2_SAM_2"/>
</dbReference>
<dbReference type="SUPFAM" id="SSF47769">
    <property type="entry name" value="SAM/Pointed domain"/>
    <property type="match status" value="2"/>
</dbReference>
<feature type="region of interest" description="Disordered" evidence="1">
    <location>
        <begin position="625"/>
        <end position="649"/>
    </location>
</feature>
<dbReference type="CDD" id="cd09497">
    <property type="entry name" value="SAM_caskin1_2_repeat1"/>
    <property type="match status" value="1"/>
</dbReference>
<dbReference type="STRING" id="2018661.A0A2A2J7X0"/>
<organism evidence="3 4">
    <name type="scientific">Diploscapter pachys</name>
    <dbReference type="NCBI Taxonomy" id="2018661"/>
    <lineage>
        <taxon>Eukaryota</taxon>
        <taxon>Metazoa</taxon>
        <taxon>Ecdysozoa</taxon>
        <taxon>Nematoda</taxon>
        <taxon>Chromadorea</taxon>
        <taxon>Rhabditida</taxon>
        <taxon>Rhabditina</taxon>
        <taxon>Rhabditomorpha</taxon>
        <taxon>Rhabditoidea</taxon>
        <taxon>Rhabditidae</taxon>
        <taxon>Diploscapter</taxon>
    </lineage>
</organism>
<feature type="compositionally biased region" description="Polar residues" evidence="1">
    <location>
        <begin position="510"/>
        <end position="532"/>
    </location>
</feature>
<dbReference type="GO" id="GO:0007409">
    <property type="term" value="P:axonogenesis"/>
    <property type="evidence" value="ECO:0007669"/>
    <property type="project" value="TreeGrafter"/>
</dbReference>
<dbReference type="GO" id="GO:0007185">
    <property type="term" value="P:cell surface receptor protein tyrosine phosphatase signaling pathway"/>
    <property type="evidence" value="ECO:0007669"/>
    <property type="project" value="TreeGrafter"/>
</dbReference>
<feature type="compositionally biased region" description="Low complexity" evidence="1">
    <location>
        <begin position="281"/>
        <end position="296"/>
    </location>
</feature>
<feature type="compositionally biased region" description="Low complexity" evidence="1">
    <location>
        <begin position="189"/>
        <end position="217"/>
    </location>
</feature>
<feature type="compositionally biased region" description="Low complexity" evidence="1">
    <location>
        <begin position="18"/>
        <end position="27"/>
    </location>
</feature>
<dbReference type="PROSITE" id="PS50105">
    <property type="entry name" value="SAM_DOMAIN"/>
    <property type="match status" value="2"/>
</dbReference>
<dbReference type="OrthoDB" id="5314041at2759"/>
<sequence>MLRRNDSSNRKSAVCQPSNQSNGNNSSYHSLPRKKAADFMPEFFRSATMRPKKNRQTVATIHRLSVASMSSRIASLPSSTPGMPREAKKFNLPQVPVTMINGPAKRVDSNQNLPVGYRPPSNLSDFSSNDSQNGNMGANVPGNRRSNNNLTSFNCYGTNTGALLLGPQKTGVASLSAASLMSASFPLPLPSSSSIPSPSSAAGLQPPAAAPGPVQSGENGTTLLPTSPLQHHRVSTGSNSSYGSSGFESMKCSASASSSTSSFVPSRSNPPHSSDVTPNRTSDQSSAGSGSSSLASTSVHTLDDSVLSSSYAGDASAASTPSAAINVTQLVAKGVPEAEILANWLDSIHMIEYLSLFLTQGYDLSSIARITPEDLLALGIKNPDHRRRLIYEIHTWQITDSWPSVIPTGGLREWLAAIALNEYVSVFESQGYRTVQDLISLNWEDFEDIGVKRLGHLKRLGLAVKKIMDHRRALARGDVDSTLRTPQSPSVQIVHSPLLQPRVLHHSHTNGHFPTSKSGPSQTPQPHRTSSLFERMNDPPPPAPSTGANSVNSLSPLNDNIDYISYTRGSKATNNYRAQPENAYAQIDKQRHRVQSSICDSIGSDDQHTIRLNLIPTAKILSEVEEKDEDGIDGASVSGDYADVPPPPAPLFCNEGSYRLMQRSLRPFTSQPSTSVAIPGLSIPSSSSADSSTLSLEQLPFANENFDTIKSRGSASAREPLEQPKSVPNMASGGRKSLSNIYQKDSHQTSLPTSSSHAQNGIPLRLPQAVNGNSTGSGTNVLTDIGFMLQNLTDELDAMMLVSKQQKAEMMRQQTQTKTKQ</sequence>
<dbReference type="InterPro" id="IPR035497">
    <property type="entry name" value="Caskin1/2_SAM_1"/>
</dbReference>
<gene>
    <name evidence="3" type="ORF">WR25_23321</name>
</gene>
<evidence type="ECO:0000256" key="1">
    <source>
        <dbReference type="SAM" id="MobiDB-lite"/>
    </source>
</evidence>